<keyword evidence="3" id="KW-0479">Metal-binding</keyword>
<dbReference type="Proteomes" id="UP001209486">
    <property type="component" value="Unassembled WGS sequence"/>
</dbReference>
<evidence type="ECO:0000256" key="4">
    <source>
        <dbReference type="ARBA" id="ARBA00023004"/>
    </source>
</evidence>
<dbReference type="PANTHER" id="PTHR36843:SF1">
    <property type="entry name" value="COPROHEME DECARBOXYLASE"/>
    <property type="match status" value="1"/>
</dbReference>
<dbReference type="EMBL" id="JABCUR010000001">
    <property type="protein sequence ID" value="NMW64101.1"/>
    <property type="molecule type" value="Genomic_DNA"/>
</dbReference>
<dbReference type="EMBL" id="VSZY01000001">
    <property type="protein sequence ID" value="MCU9967889.1"/>
    <property type="molecule type" value="Genomic_DNA"/>
</dbReference>
<dbReference type="Proteomes" id="UP000578252">
    <property type="component" value="Unassembled WGS sequence"/>
</dbReference>
<name>A0A7Y0UUY8_9ACTO</name>
<evidence type="ECO:0000256" key="9">
    <source>
        <dbReference type="ARBA" id="ARBA00049935"/>
    </source>
</evidence>
<evidence type="ECO:0000256" key="2">
    <source>
        <dbReference type="ARBA" id="ARBA00022617"/>
    </source>
</evidence>
<dbReference type="PANTHER" id="PTHR36843">
    <property type="entry name" value="HEME-DEPENDENT PEROXIDASE YWFI-RELATED"/>
    <property type="match status" value="1"/>
</dbReference>
<evidence type="ECO:0000313" key="15">
    <source>
        <dbReference type="Proteomes" id="UP000578252"/>
    </source>
</evidence>
<evidence type="ECO:0000256" key="6">
    <source>
        <dbReference type="ARBA" id="ARBA00029882"/>
    </source>
</evidence>
<evidence type="ECO:0000313" key="11">
    <source>
        <dbReference type="EMBL" id="MCU9967889.1"/>
    </source>
</evidence>
<dbReference type="RefSeq" id="WP_004015413.1">
    <property type="nucleotide sequence ID" value="NZ_CAMPUA010000001.1"/>
</dbReference>
<dbReference type="InterPro" id="IPR010644">
    <property type="entry name" value="ChdC/CLD"/>
</dbReference>
<dbReference type="GO" id="GO:0020037">
    <property type="term" value="F:heme binding"/>
    <property type="evidence" value="ECO:0007669"/>
    <property type="project" value="InterPro"/>
</dbReference>
<keyword evidence="4" id="KW-0408">Iron</keyword>
<dbReference type="Pfam" id="PF06778">
    <property type="entry name" value="Chlor_dismutase"/>
    <property type="match status" value="1"/>
</dbReference>
<accession>A0A7Y0UUY8</accession>
<evidence type="ECO:0000313" key="12">
    <source>
        <dbReference type="EMBL" id="NMW64101.1"/>
    </source>
</evidence>
<protein>
    <recommendedName>
        <fullName evidence="1">Coproheme decarboxylase</fullName>
        <ecNumber evidence="10">1.3.98.5</ecNumber>
    </recommendedName>
    <alternativeName>
        <fullName evidence="6">Coproheme III oxidative decarboxylase</fullName>
    </alternativeName>
    <alternativeName>
        <fullName evidence="7">Hydrogen peroxide-dependent heme synthase</fullName>
    </alternativeName>
</protein>
<dbReference type="AlphaFoldDB" id="A0A7Y0UUY8"/>
<evidence type="ECO:0000313" key="16">
    <source>
        <dbReference type="Proteomes" id="UP001209486"/>
    </source>
</evidence>
<keyword evidence="2" id="KW-0349">Heme</keyword>
<comment type="catalytic activity">
    <reaction evidence="8">
        <text>Fe-coproporphyrin III + 2 H2O2 + 2 H(+) = heme b + 2 CO2 + 4 H2O</text>
        <dbReference type="Rhea" id="RHEA:56516"/>
        <dbReference type="ChEBI" id="CHEBI:15377"/>
        <dbReference type="ChEBI" id="CHEBI:15378"/>
        <dbReference type="ChEBI" id="CHEBI:16240"/>
        <dbReference type="ChEBI" id="CHEBI:16526"/>
        <dbReference type="ChEBI" id="CHEBI:60344"/>
        <dbReference type="ChEBI" id="CHEBI:68438"/>
        <dbReference type="EC" id="1.3.98.5"/>
    </reaction>
    <physiologicalReaction direction="left-to-right" evidence="8">
        <dbReference type="Rhea" id="RHEA:56517"/>
    </physiologicalReaction>
</comment>
<organism evidence="13 14">
    <name type="scientific">Mobiluncus mulieris</name>
    <dbReference type="NCBI Taxonomy" id="2052"/>
    <lineage>
        <taxon>Bacteria</taxon>
        <taxon>Bacillati</taxon>
        <taxon>Actinomycetota</taxon>
        <taxon>Actinomycetes</taxon>
        <taxon>Actinomycetales</taxon>
        <taxon>Actinomycetaceae</taxon>
        <taxon>Mobiluncus</taxon>
    </lineage>
</organism>
<proteinExistence type="predicted"/>
<dbReference type="InterPro" id="IPR011008">
    <property type="entry name" value="Dimeric_a/b-barrel"/>
</dbReference>
<dbReference type="Proteomes" id="UP000575397">
    <property type="component" value="Unassembled WGS sequence"/>
</dbReference>
<reference evidence="14 15" key="2">
    <citation type="submission" date="2020-04" db="EMBL/GenBank/DDBJ databases">
        <title>Antimicrobial susceptibility and clonality of vaginal-derived multi-drug resistant Mobiluncus isolates in China.</title>
        <authorList>
            <person name="Zhang X."/>
        </authorList>
    </citation>
    <scope>NUCLEOTIDE SEQUENCE [LARGE SCALE GENOMIC DNA]</scope>
    <source>
        <strain evidence="13 14">12</strain>
        <strain evidence="12 15">13</strain>
    </source>
</reference>
<evidence type="ECO:0000256" key="1">
    <source>
        <dbReference type="ARBA" id="ARBA00014413"/>
    </source>
</evidence>
<evidence type="ECO:0000256" key="3">
    <source>
        <dbReference type="ARBA" id="ARBA00022723"/>
    </source>
</evidence>
<evidence type="ECO:0000256" key="8">
    <source>
        <dbReference type="ARBA" id="ARBA00049896"/>
    </source>
</evidence>
<dbReference type="SUPFAM" id="SSF54909">
    <property type="entry name" value="Dimeric alpha+beta barrel"/>
    <property type="match status" value="1"/>
</dbReference>
<dbReference type="NCBIfam" id="NF042928">
    <property type="entry name" value="HemQ_actino"/>
    <property type="match status" value="1"/>
</dbReference>
<sequence>MGHPGHIPAHVPTAPEITGDPRDYAVDYREVNARENYSLHMVFKRTRPLPDDAEHLGRIKARLEECLKGTVVRGWYDVSGFRADADLMIWALADNPEALQAAYRRVGALGTCHGQRALLEPVWCAMSRHLPAEFNESHLPACWGGFAPRKYMTVYPFVRSWDWYYLPAARRSAILKEHGLNGADYNDVAISTLAAFALGDWEWTVTLEADKMDRVMGVLRKQREVEARLFVRVDTPFYTGVRVEPWEWVDLQPTAPRDEYVGLK</sequence>
<evidence type="ECO:0000256" key="10">
    <source>
        <dbReference type="ARBA" id="ARBA00050019"/>
    </source>
</evidence>
<evidence type="ECO:0000313" key="13">
    <source>
        <dbReference type="EMBL" id="NMX04217.1"/>
    </source>
</evidence>
<comment type="caution">
    <text evidence="13">The sequence shown here is derived from an EMBL/GenBank/DDBJ whole genome shotgun (WGS) entry which is preliminary data.</text>
</comment>
<comment type="cofactor">
    <cofactor evidence="9">
        <name>Fe-coproporphyrin III</name>
        <dbReference type="ChEBI" id="CHEBI:68438"/>
    </cofactor>
</comment>
<dbReference type="EC" id="1.3.98.5" evidence="10"/>
<dbReference type="GO" id="GO:0016491">
    <property type="term" value="F:oxidoreductase activity"/>
    <property type="evidence" value="ECO:0007669"/>
    <property type="project" value="InterPro"/>
</dbReference>
<reference evidence="11 16" key="1">
    <citation type="submission" date="2019-08" db="EMBL/GenBank/DDBJ databases">
        <title>Comparison of rpoB and gyrB Sequences from Mobiluncus Species and Development of a Multiplex PCR Method for Clinical Detection of Mobiluncus curtisii and Mobiluncus mulieris.</title>
        <authorList>
            <person name="Yang L."/>
            <person name="Shen Y."/>
            <person name="Xu G."/>
            <person name="Shu L.-B."/>
            <person name="Hu J."/>
            <person name="Zhang R."/>
            <person name="Wang Y."/>
            <person name="Zhou H.-W."/>
            <person name="Zhang X."/>
        </authorList>
    </citation>
    <scope>NUCLEOTIDE SEQUENCE [LARGE SCALE GENOMIC DNA]</scope>
    <source>
        <strain evidence="11 16">M26</strain>
    </source>
</reference>
<dbReference type="EMBL" id="JABCUS010000026">
    <property type="protein sequence ID" value="NMX04217.1"/>
    <property type="molecule type" value="Genomic_DNA"/>
</dbReference>
<dbReference type="GO" id="GO:0046872">
    <property type="term" value="F:metal ion binding"/>
    <property type="evidence" value="ECO:0007669"/>
    <property type="project" value="UniProtKB-KW"/>
</dbReference>
<comment type="pathway">
    <text evidence="5">Porphyrin-containing compound metabolism.</text>
</comment>
<dbReference type="Gene3D" id="3.30.70.1030">
    <property type="entry name" value="Apc35880, domain 1"/>
    <property type="match status" value="1"/>
</dbReference>
<evidence type="ECO:0000256" key="5">
    <source>
        <dbReference type="ARBA" id="ARBA00023444"/>
    </source>
</evidence>
<evidence type="ECO:0000256" key="7">
    <source>
        <dbReference type="ARBA" id="ARBA00030236"/>
    </source>
</evidence>
<gene>
    <name evidence="11" type="ORF">FYZ43_00315</name>
    <name evidence="13" type="ORF">HHJ77_09915</name>
    <name evidence="12" type="ORF">HHJ78_00745</name>
</gene>
<evidence type="ECO:0000313" key="14">
    <source>
        <dbReference type="Proteomes" id="UP000575397"/>
    </source>
</evidence>